<proteinExistence type="predicted"/>
<dbReference type="EMBL" id="QFPP01000002">
    <property type="protein sequence ID" value="PZQ78319.1"/>
    <property type="molecule type" value="Genomic_DNA"/>
</dbReference>
<reference evidence="5 6" key="1">
    <citation type="submission" date="2017-08" db="EMBL/GenBank/DDBJ databases">
        <title>Infants hospitalized years apart are colonized by the same room-sourced microbial strains.</title>
        <authorList>
            <person name="Brooks B."/>
            <person name="Olm M.R."/>
            <person name="Firek B.A."/>
            <person name="Baker R."/>
            <person name="Thomas B.C."/>
            <person name="Morowitz M.J."/>
            <person name="Banfield J.F."/>
        </authorList>
    </citation>
    <scope>NUCLEOTIDE SEQUENCE [LARGE SCALE GENOMIC DNA]</scope>
    <source>
        <strain evidence="5">S2_005_003_R2_41</strain>
    </source>
</reference>
<feature type="domain" description="FAD-binding PCMH-type" evidence="4">
    <location>
        <begin position="1"/>
        <end position="178"/>
    </location>
</feature>
<dbReference type="AlphaFoldDB" id="A0A2W5QPM7"/>
<evidence type="ECO:0000256" key="3">
    <source>
        <dbReference type="ARBA" id="ARBA00023002"/>
    </source>
</evidence>
<dbReference type="Proteomes" id="UP000249135">
    <property type="component" value="Unassembled WGS sequence"/>
</dbReference>
<organism evidence="5 6">
    <name type="scientific">Variovorax paradoxus</name>
    <dbReference type="NCBI Taxonomy" id="34073"/>
    <lineage>
        <taxon>Bacteria</taxon>
        <taxon>Pseudomonadati</taxon>
        <taxon>Pseudomonadota</taxon>
        <taxon>Betaproteobacteria</taxon>
        <taxon>Burkholderiales</taxon>
        <taxon>Comamonadaceae</taxon>
        <taxon>Variovorax</taxon>
    </lineage>
</organism>
<dbReference type="InterPro" id="IPR016169">
    <property type="entry name" value="FAD-bd_PCMH_sub2"/>
</dbReference>
<dbReference type="InterPro" id="IPR036318">
    <property type="entry name" value="FAD-bd_PCMH-like_sf"/>
</dbReference>
<evidence type="ECO:0000256" key="2">
    <source>
        <dbReference type="ARBA" id="ARBA00022827"/>
    </source>
</evidence>
<dbReference type="SUPFAM" id="SSF55447">
    <property type="entry name" value="CO dehydrogenase flavoprotein C-terminal domain-like"/>
    <property type="match status" value="1"/>
</dbReference>
<dbReference type="PROSITE" id="PS51387">
    <property type="entry name" value="FAD_PCMH"/>
    <property type="match status" value="1"/>
</dbReference>
<dbReference type="InterPro" id="IPR005107">
    <property type="entry name" value="CO_DH_flav_C"/>
</dbReference>
<dbReference type="Gene3D" id="3.30.43.10">
    <property type="entry name" value="Uridine Diphospho-n-acetylenolpyruvylglucosamine Reductase, domain 2"/>
    <property type="match status" value="1"/>
</dbReference>
<keyword evidence="2" id="KW-0274">FAD</keyword>
<dbReference type="Gene3D" id="3.30.465.10">
    <property type="match status" value="1"/>
</dbReference>
<dbReference type="PANTHER" id="PTHR42659">
    <property type="entry name" value="XANTHINE DEHYDROGENASE SUBUNIT C-RELATED"/>
    <property type="match status" value="1"/>
</dbReference>
<sequence>MKSAPVKYHRATSVEEAVQLLAEYEPGEARILAGGQNLVAMLNMRLWRLAALIDVNAIPGLSVIEPRGDDIVFGALTRHAMVEHSELVATRLPLLASMIRHVADRQVRNRGTLGGSLVHGDPSAEMPLGCLVLNARLHVQGPHGSREIAMEDFYDGPYAAAIEPDEILTHIEVPPAPRHHAFVEVVRRHGDFCVLSVAIVGDRKDDGAWENLRIGLGGLSETPVLAHSLMEITEGTTLSDEVIARAAAAVGGVIDPASDFRASAEYRAHLAPVYVERALKALRASASSVH</sequence>
<dbReference type="Pfam" id="PF00941">
    <property type="entry name" value="FAD_binding_5"/>
    <property type="match status" value="1"/>
</dbReference>
<accession>A0A2W5QPM7</accession>
<dbReference type="SUPFAM" id="SSF56176">
    <property type="entry name" value="FAD-binding/transporter-associated domain-like"/>
    <property type="match status" value="1"/>
</dbReference>
<dbReference type="InterPro" id="IPR016166">
    <property type="entry name" value="FAD-bd_PCMH"/>
</dbReference>
<evidence type="ECO:0000313" key="6">
    <source>
        <dbReference type="Proteomes" id="UP000249135"/>
    </source>
</evidence>
<gene>
    <name evidence="5" type="ORF">DI563_00530</name>
</gene>
<protein>
    <submittedName>
        <fullName evidence="5">Xanthine dehydrogenase family protein subunit M</fullName>
    </submittedName>
</protein>
<dbReference type="Pfam" id="PF03450">
    <property type="entry name" value="CO_deh_flav_C"/>
    <property type="match status" value="1"/>
</dbReference>
<dbReference type="GO" id="GO:0016491">
    <property type="term" value="F:oxidoreductase activity"/>
    <property type="evidence" value="ECO:0007669"/>
    <property type="project" value="UniProtKB-KW"/>
</dbReference>
<dbReference type="Gene3D" id="3.30.390.50">
    <property type="entry name" value="CO dehydrogenase flavoprotein, C-terminal domain"/>
    <property type="match status" value="1"/>
</dbReference>
<evidence type="ECO:0000313" key="5">
    <source>
        <dbReference type="EMBL" id="PZQ78319.1"/>
    </source>
</evidence>
<name>A0A2W5QPM7_VARPD</name>
<evidence type="ECO:0000259" key="4">
    <source>
        <dbReference type="PROSITE" id="PS51387"/>
    </source>
</evidence>
<keyword evidence="3" id="KW-0560">Oxidoreductase</keyword>
<dbReference type="FunFam" id="3.30.465.10:FF:000017">
    <property type="entry name" value="Xanthine dehydrogenase, FAD binding subunit"/>
    <property type="match status" value="1"/>
</dbReference>
<evidence type="ECO:0000256" key="1">
    <source>
        <dbReference type="ARBA" id="ARBA00022630"/>
    </source>
</evidence>
<comment type="caution">
    <text evidence="5">The sequence shown here is derived from an EMBL/GenBank/DDBJ whole genome shotgun (WGS) entry which is preliminary data.</text>
</comment>
<dbReference type="InterPro" id="IPR036683">
    <property type="entry name" value="CO_DH_flav_C_dom_sf"/>
</dbReference>
<dbReference type="InterPro" id="IPR002346">
    <property type="entry name" value="Mopterin_DH_FAD-bd"/>
</dbReference>
<dbReference type="InterPro" id="IPR051312">
    <property type="entry name" value="Diverse_Substr_Oxidored"/>
</dbReference>
<dbReference type="InterPro" id="IPR016167">
    <property type="entry name" value="FAD-bd_PCMH_sub1"/>
</dbReference>
<dbReference type="SMART" id="SM01092">
    <property type="entry name" value="CO_deh_flav_C"/>
    <property type="match status" value="1"/>
</dbReference>
<keyword evidence="1" id="KW-0285">Flavoprotein</keyword>
<dbReference type="GO" id="GO:0071949">
    <property type="term" value="F:FAD binding"/>
    <property type="evidence" value="ECO:0007669"/>
    <property type="project" value="InterPro"/>
</dbReference>
<dbReference type="PANTHER" id="PTHR42659:SF2">
    <property type="entry name" value="XANTHINE DEHYDROGENASE SUBUNIT C-RELATED"/>
    <property type="match status" value="1"/>
</dbReference>